<comment type="caution">
    <text evidence="7">The sequence shown here is derived from an EMBL/GenBank/DDBJ whole genome shotgun (WGS) entry which is preliminary data.</text>
</comment>
<keyword evidence="2 5" id="KW-0812">Transmembrane</keyword>
<feature type="domain" description="Bacterial virulence protein VirB8" evidence="6">
    <location>
        <begin position="13"/>
        <end position="213"/>
    </location>
</feature>
<dbReference type="InterPro" id="IPR032710">
    <property type="entry name" value="NTF2-like_dom_sf"/>
</dbReference>
<dbReference type="EMBL" id="JAFBRM010000009">
    <property type="protein sequence ID" value="MBM1715828.1"/>
    <property type="molecule type" value="Genomic_DNA"/>
</dbReference>
<feature type="transmembrane region" description="Helical" evidence="5">
    <location>
        <begin position="21"/>
        <end position="45"/>
    </location>
</feature>
<keyword evidence="3 5" id="KW-1133">Transmembrane helix</keyword>
<proteinExistence type="predicted"/>
<evidence type="ECO:0000256" key="3">
    <source>
        <dbReference type="ARBA" id="ARBA00022989"/>
    </source>
</evidence>
<dbReference type="RefSeq" id="WP_203243548.1">
    <property type="nucleotide sequence ID" value="NZ_JAFBRH010000008.1"/>
</dbReference>
<evidence type="ECO:0000313" key="8">
    <source>
        <dbReference type="Proteomes" id="UP000732193"/>
    </source>
</evidence>
<keyword evidence="8" id="KW-1185">Reference proteome</keyword>
<name>A0AAE3B7Z6_9RHOB</name>
<sequence length="218" mass="24800">MSEHGFDIDLILEPRRSARRAWTVAWIAVALAFLLGLALVVLMPLRTTEVFTVLVDKTTGQAERIVQVQPSGIQDEEAIKQALLVAYVTDRESFILAGIQQRLESVQRRSTGSAERALRNLWTDSSNNQDYPPRIYGQGAEVTITVKAINFLEPLVAQVRFEKTLRRTRQQIVTRAFVATIGFEFEPRRERQLQRVWENPLGFVVSTYRVDAETLGEN</sequence>
<dbReference type="Gene3D" id="3.10.450.230">
    <property type="entry name" value="VirB8 protein"/>
    <property type="match status" value="1"/>
</dbReference>
<dbReference type="InterPro" id="IPR026264">
    <property type="entry name" value="VirB8/PtlE"/>
</dbReference>
<protein>
    <submittedName>
        <fullName evidence="7">Type IV secretion system protein</fullName>
    </submittedName>
</protein>
<evidence type="ECO:0000256" key="4">
    <source>
        <dbReference type="ARBA" id="ARBA00023136"/>
    </source>
</evidence>
<evidence type="ECO:0000256" key="2">
    <source>
        <dbReference type="ARBA" id="ARBA00022692"/>
    </source>
</evidence>
<organism evidence="7 8">
    <name type="scientific">Sulfitobacter geojensis</name>
    <dbReference type="NCBI Taxonomy" id="1342299"/>
    <lineage>
        <taxon>Bacteria</taxon>
        <taxon>Pseudomonadati</taxon>
        <taxon>Pseudomonadota</taxon>
        <taxon>Alphaproteobacteria</taxon>
        <taxon>Rhodobacterales</taxon>
        <taxon>Roseobacteraceae</taxon>
        <taxon>Sulfitobacter</taxon>
    </lineage>
</organism>
<evidence type="ECO:0000256" key="5">
    <source>
        <dbReference type="SAM" id="Phobius"/>
    </source>
</evidence>
<reference evidence="7 8" key="1">
    <citation type="submission" date="2021-01" db="EMBL/GenBank/DDBJ databases">
        <title>Diatom-associated Roseobacters Show Island Model of Population Structure.</title>
        <authorList>
            <person name="Qu L."/>
            <person name="Feng X."/>
            <person name="Chen Y."/>
            <person name="Li L."/>
            <person name="Wang X."/>
            <person name="Hu Z."/>
            <person name="Wang H."/>
            <person name="Luo H."/>
        </authorList>
    </citation>
    <scope>NUCLEOTIDE SEQUENCE [LARGE SCALE GENOMIC DNA]</scope>
    <source>
        <strain evidence="7 8">TR60-84</strain>
    </source>
</reference>
<dbReference type="CDD" id="cd16424">
    <property type="entry name" value="VirB8"/>
    <property type="match status" value="1"/>
</dbReference>
<accession>A0AAE3B7Z6</accession>
<evidence type="ECO:0000259" key="6">
    <source>
        <dbReference type="Pfam" id="PF04335"/>
    </source>
</evidence>
<dbReference type="InterPro" id="IPR007430">
    <property type="entry name" value="VirB8"/>
</dbReference>
<dbReference type="PIRSF" id="PIRSF003299">
    <property type="entry name" value="VirB8_PtlE"/>
    <property type="match status" value="1"/>
</dbReference>
<comment type="subcellular location">
    <subcellularLocation>
        <location evidence="1">Membrane</location>
        <topology evidence="1">Single-pass membrane protein</topology>
    </subcellularLocation>
</comment>
<evidence type="ECO:0000313" key="7">
    <source>
        <dbReference type="EMBL" id="MBM1715828.1"/>
    </source>
</evidence>
<dbReference type="GO" id="GO:0030255">
    <property type="term" value="P:protein secretion by the type IV secretion system"/>
    <property type="evidence" value="ECO:0007669"/>
    <property type="project" value="InterPro"/>
</dbReference>
<dbReference type="Pfam" id="PF04335">
    <property type="entry name" value="VirB8"/>
    <property type="match status" value="1"/>
</dbReference>
<dbReference type="GO" id="GO:0016020">
    <property type="term" value="C:membrane"/>
    <property type="evidence" value="ECO:0007669"/>
    <property type="project" value="UniProtKB-SubCell"/>
</dbReference>
<evidence type="ECO:0000256" key="1">
    <source>
        <dbReference type="ARBA" id="ARBA00004167"/>
    </source>
</evidence>
<dbReference type="SUPFAM" id="SSF54427">
    <property type="entry name" value="NTF2-like"/>
    <property type="match status" value="1"/>
</dbReference>
<gene>
    <name evidence="7" type="ORF">JQV55_19820</name>
</gene>
<keyword evidence="4 5" id="KW-0472">Membrane</keyword>
<dbReference type="Proteomes" id="UP000732193">
    <property type="component" value="Unassembled WGS sequence"/>
</dbReference>
<dbReference type="AlphaFoldDB" id="A0AAE3B7Z6"/>